<keyword evidence="3" id="KW-1185">Reference proteome</keyword>
<reference evidence="2 3" key="1">
    <citation type="submission" date="2018-08" db="EMBL/GenBank/DDBJ databases">
        <title>Chitinophagaceae sp. K23C18032701, a novel bacterium isolated from forest soil.</title>
        <authorList>
            <person name="Wang C."/>
        </authorList>
    </citation>
    <scope>NUCLEOTIDE SEQUENCE [LARGE SCALE GENOMIC DNA]</scope>
    <source>
        <strain evidence="2 3">K23C18032701</strain>
    </source>
</reference>
<dbReference type="PROSITE" id="PS51257">
    <property type="entry name" value="PROKAR_LIPOPROTEIN"/>
    <property type="match status" value="1"/>
</dbReference>
<evidence type="ECO:0000256" key="1">
    <source>
        <dbReference type="SAM" id="SignalP"/>
    </source>
</evidence>
<proteinExistence type="predicted"/>
<dbReference type="Proteomes" id="UP000261284">
    <property type="component" value="Unassembled WGS sequence"/>
</dbReference>
<evidence type="ECO:0000313" key="2">
    <source>
        <dbReference type="EMBL" id="RFM28821.1"/>
    </source>
</evidence>
<dbReference type="AlphaFoldDB" id="A0A3E1NLQ1"/>
<dbReference type="OrthoDB" id="997414at2"/>
<feature type="chain" id="PRO_5017538024" evidence="1">
    <location>
        <begin position="20"/>
        <end position="338"/>
    </location>
</feature>
<sequence length="338" mass="37689">MKQLPLLLLACTVASCAFAQQVDLDRFHYFIRYRNLPHHPLDKNIHTYNITISLPPNADTLFSTDALGDIAGIQGFEKQETEAPVKLYFSATSITPGAASITTQYNDKQEPSGYSMQLPYTIVCTGNAYDAANKRIYSNTTLGTQTTYTTPALPTRAAAETYWQQHADSITTALLVTAVNNAAGTMGMELTYNFGYGTVNSYEHLWILADKQHPEYVSQQSALKTVKDAVVNLEDANNEQFYTQLKPALDYFLSLPRKYNTADKAARKMRYGSFYNTALLYLYLDMPDKAIAAADALISNGYEIGDGESLKKQAIDLQELLRNNKVSTRRTKPAYSKL</sequence>
<name>A0A3E1NLQ1_9BACT</name>
<organism evidence="2 3">
    <name type="scientific">Deminuibacter soli</name>
    <dbReference type="NCBI Taxonomy" id="2291815"/>
    <lineage>
        <taxon>Bacteria</taxon>
        <taxon>Pseudomonadati</taxon>
        <taxon>Bacteroidota</taxon>
        <taxon>Chitinophagia</taxon>
        <taxon>Chitinophagales</taxon>
        <taxon>Chitinophagaceae</taxon>
        <taxon>Deminuibacter</taxon>
    </lineage>
</organism>
<keyword evidence="1" id="KW-0732">Signal</keyword>
<dbReference type="RefSeq" id="WP_116846809.1">
    <property type="nucleotide sequence ID" value="NZ_QTJU01000002.1"/>
</dbReference>
<protein>
    <submittedName>
        <fullName evidence="2">Uncharacterized protein</fullName>
    </submittedName>
</protein>
<feature type="signal peptide" evidence="1">
    <location>
        <begin position="1"/>
        <end position="19"/>
    </location>
</feature>
<comment type="caution">
    <text evidence="2">The sequence shown here is derived from an EMBL/GenBank/DDBJ whole genome shotgun (WGS) entry which is preliminary data.</text>
</comment>
<gene>
    <name evidence="2" type="ORF">DXN05_08585</name>
</gene>
<dbReference type="EMBL" id="QTJU01000002">
    <property type="protein sequence ID" value="RFM28821.1"/>
    <property type="molecule type" value="Genomic_DNA"/>
</dbReference>
<accession>A0A3E1NLQ1</accession>
<evidence type="ECO:0000313" key="3">
    <source>
        <dbReference type="Proteomes" id="UP000261284"/>
    </source>
</evidence>